<dbReference type="Proteomes" id="UP000267027">
    <property type="component" value="Unassembled WGS sequence"/>
</dbReference>
<gene>
    <name evidence="1" type="ORF">ACOC_LOCUS7513</name>
</gene>
<organism evidence="3">
    <name type="scientific">Angiostrongylus costaricensis</name>
    <name type="common">Nematode worm</name>
    <dbReference type="NCBI Taxonomy" id="334426"/>
    <lineage>
        <taxon>Eukaryota</taxon>
        <taxon>Metazoa</taxon>
        <taxon>Ecdysozoa</taxon>
        <taxon>Nematoda</taxon>
        <taxon>Chromadorea</taxon>
        <taxon>Rhabditida</taxon>
        <taxon>Rhabditina</taxon>
        <taxon>Rhabditomorpha</taxon>
        <taxon>Strongyloidea</taxon>
        <taxon>Metastrongylidae</taxon>
        <taxon>Angiostrongylus</taxon>
    </lineage>
</organism>
<reference evidence="1 2" key="2">
    <citation type="submission" date="2018-11" db="EMBL/GenBank/DDBJ databases">
        <authorList>
            <consortium name="Pathogen Informatics"/>
        </authorList>
    </citation>
    <scope>NUCLEOTIDE SEQUENCE [LARGE SCALE GENOMIC DNA]</scope>
    <source>
        <strain evidence="1 2">Costa Rica</strain>
    </source>
</reference>
<proteinExistence type="predicted"/>
<reference evidence="3" key="1">
    <citation type="submission" date="2017-02" db="UniProtKB">
        <authorList>
            <consortium name="WormBaseParasite"/>
        </authorList>
    </citation>
    <scope>IDENTIFICATION</scope>
</reference>
<evidence type="ECO:0000313" key="2">
    <source>
        <dbReference type="Proteomes" id="UP000267027"/>
    </source>
</evidence>
<name>A0A0R3PQB1_ANGCS</name>
<dbReference type="WBParaSite" id="ACOC_0000751201-mRNA-1">
    <property type="protein sequence ID" value="ACOC_0000751201-mRNA-1"/>
    <property type="gene ID" value="ACOC_0000751201"/>
</dbReference>
<accession>A0A0R3PQB1</accession>
<dbReference type="EMBL" id="UYYA01004047">
    <property type="protein sequence ID" value="VDM59098.1"/>
    <property type="molecule type" value="Genomic_DNA"/>
</dbReference>
<evidence type="ECO:0000313" key="1">
    <source>
        <dbReference type="EMBL" id="VDM59098.1"/>
    </source>
</evidence>
<evidence type="ECO:0000313" key="3">
    <source>
        <dbReference type="WBParaSite" id="ACOC_0000751201-mRNA-1"/>
    </source>
</evidence>
<sequence>MFLHVKLHYEAELILTAGPAALGSPGLQYGGLYANKHMPRIFFSLTETWWQSVKPPPVPYESPAAYDDVLEVLPRGFLGITRKNF</sequence>
<dbReference type="AlphaFoldDB" id="A0A0R3PQB1"/>
<keyword evidence="2" id="KW-1185">Reference proteome</keyword>
<protein>
    <submittedName>
        <fullName evidence="3">RING-type E3 ubiquitin transferase</fullName>
    </submittedName>
</protein>